<dbReference type="Pfam" id="PF07362">
    <property type="entry name" value="CcdA"/>
    <property type="match status" value="1"/>
</dbReference>
<reference evidence="2 3" key="1">
    <citation type="submission" date="2017-04" db="EMBL/GenBank/DDBJ databases">
        <authorList>
            <person name="Afonso C.L."/>
            <person name="Miller P.J."/>
            <person name="Scott M.A."/>
            <person name="Spackman E."/>
            <person name="Goraichik I."/>
            <person name="Dimitrov K.M."/>
            <person name="Suarez D.L."/>
            <person name="Swayne D.E."/>
        </authorList>
    </citation>
    <scope>NUCLEOTIDE SEQUENCE [LARGE SCALE GENOMIC DNA]</scope>
    <source>
        <strain evidence="2 3">B5P</strain>
    </source>
</reference>
<dbReference type="AlphaFoldDB" id="A0A1X7PYD9"/>
<sequence length="80" mass="9382">MPTKMPEPRRRATKLSLDERVVAEAKAVGLDVSRIVDEAISDAVRAEKNRRWKEENREALESMNEWVRENGLPLEKYRLF</sequence>
<keyword evidence="3" id="KW-1185">Reference proteome</keyword>
<proteinExistence type="predicted"/>
<organism evidence="2 3">
    <name type="scientific">Mesorhizobium australicum</name>
    <dbReference type="NCBI Taxonomy" id="536018"/>
    <lineage>
        <taxon>Bacteria</taxon>
        <taxon>Pseudomonadati</taxon>
        <taxon>Pseudomonadota</taxon>
        <taxon>Alphaproteobacteria</taxon>
        <taxon>Hyphomicrobiales</taxon>
        <taxon>Phyllobacteriaceae</taxon>
        <taxon>Mesorhizobium</taxon>
    </lineage>
</organism>
<dbReference type="EMBL" id="FXBL01000004">
    <property type="protein sequence ID" value="SMH57337.1"/>
    <property type="molecule type" value="Genomic_DNA"/>
</dbReference>
<evidence type="ECO:0000256" key="1">
    <source>
        <dbReference type="ARBA" id="ARBA00022649"/>
    </source>
</evidence>
<gene>
    <name evidence="2" type="ORF">SAMN02982922_5757</name>
</gene>
<dbReference type="RefSeq" id="WP_085467312.1">
    <property type="nucleotide sequence ID" value="NZ_FXBL01000004.1"/>
</dbReference>
<accession>A0A1X7PYD9</accession>
<evidence type="ECO:0000313" key="2">
    <source>
        <dbReference type="EMBL" id="SMH57337.1"/>
    </source>
</evidence>
<dbReference type="InterPro" id="IPR009956">
    <property type="entry name" value="Post-segregation_anti-tox_CcdA"/>
</dbReference>
<dbReference type="OrthoDB" id="7191115at2"/>
<dbReference type="Proteomes" id="UP000193083">
    <property type="component" value="Unassembled WGS sequence"/>
</dbReference>
<evidence type="ECO:0000313" key="3">
    <source>
        <dbReference type="Proteomes" id="UP000193083"/>
    </source>
</evidence>
<protein>
    <submittedName>
        <fullName evidence="2">Antitoxin CcdA</fullName>
    </submittedName>
</protein>
<keyword evidence="1" id="KW-1277">Toxin-antitoxin system</keyword>
<name>A0A1X7PYD9_9HYPH</name>